<protein>
    <recommendedName>
        <fullName evidence="3">Histidine kinase/HSP90-like ATPase domain-containing protein</fullName>
    </recommendedName>
</protein>
<dbReference type="InterPro" id="IPR045261">
    <property type="entry name" value="MORC_ATPase"/>
</dbReference>
<keyword evidence="2" id="KW-1185">Reference proteome</keyword>
<sequence>SYTLSSHGERASLKVNPKFLHSNSTSHTWPFSAVAELIDNAYDPDVMAKQCWIDWTRIKKFDCLTFQDNGSGMTKSKMYEMLR</sequence>
<dbReference type="Gene3D" id="3.30.565.10">
    <property type="entry name" value="Histidine kinase-like ATPase, C-terminal domain"/>
    <property type="match status" value="1"/>
</dbReference>
<evidence type="ECO:0000313" key="1">
    <source>
        <dbReference type="Ensembl" id="ENSPKIP00000025935.1"/>
    </source>
</evidence>
<dbReference type="Pfam" id="PF13589">
    <property type="entry name" value="HATPase_c_3"/>
    <property type="match status" value="1"/>
</dbReference>
<dbReference type="GO" id="GO:0016887">
    <property type="term" value="F:ATP hydrolysis activity"/>
    <property type="evidence" value="ECO:0007669"/>
    <property type="project" value="InterPro"/>
</dbReference>
<dbReference type="Ensembl" id="ENSPKIT00000006683.1">
    <property type="protein sequence ID" value="ENSPKIP00000025935.1"/>
    <property type="gene ID" value="ENSPKIG00000008611.1"/>
</dbReference>
<name>A0A3B3S6Y1_9TELE</name>
<proteinExistence type="predicted"/>
<dbReference type="SUPFAM" id="SSF55874">
    <property type="entry name" value="ATPase domain of HSP90 chaperone/DNA topoisomerase II/histidine kinase"/>
    <property type="match status" value="1"/>
</dbReference>
<evidence type="ECO:0008006" key="3">
    <source>
        <dbReference type="Google" id="ProtNLM"/>
    </source>
</evidence>
<dbReference type="PANTHER" id="PTHR23336">
    <property type="entry name" value="ZINC FINGER CW-TYPE COILED-COIL DOMAIN PROTEIN 3"/>
    <property type="match status" value="1"/>
</dbReference>
<accession>A0A3B3S6Y1</accession>
<dbReference type="GeneTree" id="ENSGT00940000166590"/>
<dbReference type="AlphaFoldDB" id="A0A3B3S6Y1"/>
<evidence type="ECO:0000313" key="2">
    <source>
        <dbReference type="Proteomes" id="UP000261540"/>
    </source>
</evidence>
<dbReference type="InterPro" id="IPR036890">
    <property type="entry name" value="HATPase_C_sf"/>
</dbReference>
<dbReference type="GO" id="GO:0016605">
    <property type="term" value="C:PML body"/>
    <property type="evidence" value="ECO:0007669"/>
    <property type="project" value="TreeGrafter"/>
</dbReference>
<dbReference type="PANTHER" id="PTHR23336:SF17">
    <property type="entry name" value="MORC FAMILY CW-TYPE ZINC FINGER PROTEIN 3"/>
    <property type="match status" value="1"/>
</dbReference>
<organism evidence="1 2">
    <name type="scientific">Paramormyrops kingsleyae</name>
    <dbReference type="NCBI Taxonomy" id="1676925"/>
    <lineage>
        <taxon>Eukaryota</taxon>
        <taxon>Metazoa</taxon>
        <taxon>Chordata</taxon>
        <taxon>Craniata</taxon>
        <taxon>Vertebrata</taxon>
        <taxon>Euteleostomi</taxon>
        <taxon>Actinopterygii</taxon>
        <taxon>Neopterygii</taxon>
        <taxon>Teleostei</taxon>
        <taxon>Osteoglossocephala</taxon>
        <taxon>Osteoglossomorpha</taxon>
        <taxon>Osteoglossiformes</taxon>
        <taxon>Mormyridae</taxon>
        <taxon>Paramormyrops</taxon>
    </lineage>
</organism>
<reference evidence="1" key="2">
    <citation type="submission" date="2025-09" db="UniProtKB">
        <authorList>
            <consortium name="Ensembl"/>
        </authorList>
    </citation>
    <scope>IDENTIFICATION</scope>
</reference>
<dbReference type="Proteomes" id="UP000261540">
    <property type="component" value="Unplaced"/>
</dbReference>
<reference evidence="1" key="1">
    <citation type="submission" date="2025-08" db="UniProtKB">
        <authorList>
            <consortium name="Ensembl"/>
        </authorList>
    </citation>
    <scope>IDENTIFICATION</scope>
</reference>